<proteinExistence type="predicted"/>
<dbReference type="EMBL" id="CYRX01000033">
    <property type="protein sequence ID" value="CUH61727.1"/>
    <property type="molecule type" value="Genomic_DNA"/>
</dbReference>
<evidence type="ECO:0000313" key="3">
    <source>
        <dbReference type="Proteomes" id="UP000051298"/>
    </source>
</evidence>
<sequence length="104" mass="11844">MRYEAMMKSWMLAACLAVLPSLTYAGPIERACLQSDRAAASRALCACIQGVADASLRRNEQRRTAQFFADPQLAQDTRQSNRTSDERLWQRWRDFASLAERRCG</sequence>
<accession>A0A0P1F255</accession>
<dbReference type="AlphaFoldDB" id="A0A0P1F255"/>
<dbReference type="Proteomes" id="UP000051298">
    <property type="component" value="Unassembled WGS sequence"/>
</dbReference>
<dbReference type="STRING" id="266809.PM03_00600"/>
<evidence type="ECO:0000256" key="1">
    <source>
        <dbReference type="SAM" id="SignalP"/>
    </source>
</evidence>
<gene>
    <name evidence="2" type="ORF">THS5294_03039</name>
</gene>
<feature type="signal peptide" evidence="1">
    <location>
        <begin position="1"/>
        <end position="25"/>
    </location>
</feature>
<dbReference type="eggNOG" id="ENOG5032Y82">
    <property type="taxonomic scope" value="Bacteria"/>
</dbReference>
<name>A0A0P1F255_9RHOB</name>
<reference evidence="2 3" key="1">
    <citation type="submission" date="2015-09" db="EMBL/GenBank/DDBJ databases">
        <authorList>
            <consortium name="Swine Surveillance"/>
        </authorList>
    </citation>
    <scope>NUCLEOTIDE SEQUENCE [LARGE SCALE GENOMIC DNA]</scope>
    <source>
        <strain evidence="2 3">CECT 5294</strain>
    </source>
</reference>
<evidence type="ECO:0008006" key="4">
    <source>
        <dbReference type="Google" id="ProtNLM"/>
    </source>
</evidence>
<organism evidence="2 3">
    <name type="scientific">Thalassobacter stenotrophicus</name>
    <dbReference type="NCBI Taxonomy" id="266809"/>
    <lineage>
        <taxon>Bacteria</taxon>
        <taxon>Pseudomonadati</taxon>
        <taxon>Pseudomonadota</taxon>
        <taxon>Alphaproteobacteria</taxon>
        <taxon>Rhodobacterales</taxon>
        <taxon>Roseobacteraceae</taxon>
        <taxon>Thalassobacter</taxon>
    </lineage>
</organism>
<keyword evidence="1" id="KW-0732">Signal</keyword>
<evidence type="ECO:0000313" key="2">
    <source>
        <dbReference type="EMBL" id="CUH61727.1"/>
    </source>
</evidence>
<protein>
    <recommendedName>
        <fullName evidence="4">Secreted protein</fullName>
    </recommendedName>
</protein>
<feature type="chain" id="PRO_5006062189" description="Secreted protein" evidence="1">
    <location>
        <begin position="26"/>
        <end position="104"/>
    </location>
</feature>